<accession>A0A0D8XEM2</accession>
<evidence type="ECO:0000256" key="3">
    <source>
        <dbReference type="ARBA" id="ARBA00023293"/>
    </source>
</evidence>
<dbReference type="EC" id="4.6.1.2" evidence="1"/>
<dbReference type="AlphaFoldDB" id="A0A0D8XEM2"/>
<dbReference type="Gene3D" id="3.30.450.260">
    <property type="entry name" value="Haem NO binding associated domain"/>
    <property type="match status" value="1"/>
</dbReference>
<dbReference type="GO" id="GO:0000166">
    <property type="term" value="F:nucleotide binding"/>
    <property type="evidence" value="ECO:0007669"/>
    <property type="project" value="UniProtKB-KW"/>
</dbReference>
<evidence type="ECO:0000256" key="2">
    <source>
        <dbReference type="ARBA" id="ARBA00022741"/>
    </source>
</evidence>
<protein>
    <recommendedName>
        <fullName evidence="1">guanylate cyclase</fullName>
        <ecNumber evidence="1">4.6.1.2</ecNumber>
    </recommendedName>
</protein>
<dbReference type="EMBL" id="KN716987">
    <property type="protein sequence ID" value="KJH40876.1"/>
    <property type="molecule type" value="Genomic_DNA"/>
</dbReference>
<gene>
    <name evidence="5" type="ORF">DICVIV_13163</name>
</gene>
<evidence type="ECO:0000313" key="6">
    <source>
        <dbReference type="Proteomes" id="UP000053766"/>
    </source>
</evidence>
<dbReference type="PANTHER" id="PTHR45655">
    <property type="entry name" value="GUANYLATE CYCLASE SOLUBLE SUBUNIT BETA-2"/>
    <property type="match status" value="1"/>
</dbReference>
<dbReference type="GO" id="GO:0019934">
    <property type="term" value="P:cGMP-mediated signaling"/>
    <property type="evidence" value="ECO:0007669"/>
    <property type="project" value="TreeGrafter"/>
</dbReference>
<dbReference type="GO" id="GO:0008074">
    <property type="term" value="C:guanylate cyclase complex, soluble"/>
    <property type="evidence" value="ECO:0007669"/>
    <property type="project" value="TreeGrafter"/>
</dbReference>
<evidence type="ECO:0000313" key="5">
    <source>
        <dbReference type="EMBL" id="KJH40876.1"/>
    </source>
</evidence>
<organism evidence="5 6">
    <name type="scientific">Dictyocaulus viviparus</name>
    <name type="common">Bovine lungworm</name>
    <dbReference type="NCBI Taxonomy" id="29172"/>
    <lineage>
        <taxon>Eukaryota</taxon>
        <taxon>Metazoa</taxon>
        <taxon>Ecdysozoa</taxon>
        <taxon>Nematoda</taxon>
        <taxon>Chromadorea</taxon>
        <taxon>Rhabditida</taxon>
        <taxon>Rhabditina</taxon>
        <taxon>Rhabditomorpha</taxon>
        <taxon>Strongyloidea</taxon>
        <taxon>Metastrongylidae</taxon>
        <taxon>Dictyocaulus</taxon>
    </lineage>
</organism>
<dbReference type="GO" id="GO:0070482">
    <property type="term" value="P:response to oxygen levels"/>
    <property type="evidence" value="ECO:0007669"/>
    <property type="project" value="TreeGrafter"/>
</dbReference>
<dbReference type="Proteomes" id="UP000053766">
    <property type="component" value="Unassembled WGS sequence"/>
</dbReference>
<keyword evidence="3" id="KW-0141">cGMP biosynthesis</keyword>
<dbReference type="OrthoDB" id="6127067at2759"/>
<proteinExistence type="predicted"/>
<keyword evidence="6" id="KW-1185">Reference proteome</keyword>
<dbReference type="InterPro" id="IPR042463">
    <property type="entry name" value="HNOB_dom_associated_sf"/>
</dbReference>
<evidence type="ECO:0000259" key="4">
    <source>
        <dbReference type="Pfam" id="PF07701"/>
    </source>
</evidence>
<dbReference type="Pfam" id="PF07701">
    <property type="entry name" value="HNOBA"/>
    <property type="match status" value="1"/>
</dbReference>
<feature type="domain" description="Haem NO binding associated" evidence="4">
    <location>
        <begin position="22"/>
        <end position="144"/>
    </location>
</feature>
<evidence type="ECO:0000256" key="1">
    <source>
        <dbReference type="ARBA" id="ARBA00012202"/>
    </source>
</evidence>
<reference evidence="5 6" key="1">
    <citation type="submission" date="2013-11" db="EMBL/GenBank/DDBJ databases">
        <title>Draft genome of the bovine lungworm Dictyocaulus viviparus.</title>
        <authorList>
            <person name="Mitreva M."/>
        </authorList>
    </citation>
    <scope>NUCLEOTIDE SEQUENCE [LARGE SCALE GENOMIC DNA]</scope>
    <source>
        <strain evidence="5 6">HannoverDv2000</strain>
    </source>
</reference>
<dbReference type="GO" id="GO:0004383">
    <property type="term" value="F:guanylate cyclase activity"/>
    <property type="evidence" value="ECO:0007669"/>
    <property type="project" value="UniProtKB-EC"/>
</dbReference>
<keyword evidence="2" id="KW-0547">Nucleotide-binding</keyword>
<dbReference type="PANTHER" id="PTHR45655:SF1">
    <property type="entry name" value="SOLUBLE GUANYLATE CYCLASE GCY-37"/>
    <property type="match status" value="1"/>
</dbReference>
<reference evidence="6" key="2">
    <citation type="journal article" date="2016" name="Sci. Rep.">
        <title>Dictyocaulus viviparus genome, variome and transcriptome elucidate lungworm biology and support future intervention.</title>
        <authorList>
            <person name="McNulty S.N."/>
            <person name="Strube C."/>
            <person name="Rosa B.A."/>
            <person name="Martin J.C."/>
            <person name="Tyagi R."/>
            <person name="Choi Y.J."/>
            <person name="Wang Q."/>
            <person name="Hallsworth Pepin K."/>
            <person name="Zhang X."/>
            <person name="Ozersky P."/>
            <person name="Wilson R.K."/>
            <person name="Sternberg P.W."/>
            <person name="Gasser R.B."/>
            <person name="Mitreva M."/>
        </authorList>
    </citation>
    <scope>NUCLEOTIDE SEQUENCE [LARGE SCALE GENOMIC DNA]</scope>
    <source>
        <strain evidence="6">HannoverDv2000</strain>
    </source>
</reference>
<name>A0A0D8XEM2_DICVI</name>
<sequence length="145" mass="16547">MFDSNSYDPDTRCYHLLVEYGLADKKMVKLTELVQLVQPADIQQLTHKNILMYLNTLFIVQLKHHCKRGEIGKDSSKAFHQPLCLKGQMLPVNGGDSIMFLCSPNATSVREILSLNLFISDMPLHDATRDLIMLNQSRICQIELK</sequence>
<dbReference type="STRING" id="29172.A0A0D8XEM2"/>
<dbReference type="InterPro" id="IPR011645">
    <property type="entry name" value="HNOB_dom_associated"/>
</dbReference>